<feature type="compositionally biased region" description="Basic and acidic residues" evidence="1">
    <location>
        <begin position="173"/>
        <end position="190"/>
    </location>
</feature>
<dbReference type="Proteomes" id="UP000031575">
    <property type="component" value="Unassembled WGS sequence"/>
</dbReference>
<proteinExistence type="predicted"/>
<dbReference type="VEuPathDB" id="FungiDB:SPBR_00264"/>
<feature type="compositionally biased region" description="Basic residues" evidence="1">
    <location>
        <begin position="288"/>
        <end position="298"/>
    </location>
</feature>
<dbReference type="HOGENOM" id="CLU_407773_0_0_1"/>
<evidence type="ECO:0000313" key="4">
    <source>
        <dbReference type="Proteomes" id="UP000031575"/>
    </source>
</evidence>
<evidence type="ECO:0000256" key="1">
    <source>
        <dbReference type="SAM" id="MobiDB-lite"/>
    </source>
</evidence>
<keyword evidence="2" id="KW-0812">Transmembrane</keyword>
<comment type="caution">
    <text evidence="3">The sequence shown here is derived from an EMBL/GenBank/DDBJ whole genome shotgun (WGS) entry which is preliminary data.</text>
</comment>
<organism evidence="3 4">
    <name type="scientific">Sporothrix brasiliensis 5110</name>
    <dbReference type="NCBI Taxonomy" id="1398154"/>
    <lineage>
        <taxon>Eukaryota</taxon>
        <taxon>Fungi</taxon>
        <taxon>Dikarya</taxon>
        <taxon>Ascomycota</taxon>
        <taxon>Pezizomycotina</taxon>
        <taxon>Sordariomycetes</taxon>
        <taxon>Sordariomycetidae</taxon>
        <taxon>Ophiostomatales</taxon>
        <taxon>Ophiostomataceae</taxon>
        <taxon>Sporothrix</taxon>
    </lineage>
</organism>
<feature type="transmembrane region" description="Helical" evidence="2">
    <location>
        <begin position="557"/>
        <end position="580"/>
    </location>
</feature>
<keyword evidence="2" id="KW-1133">Transmembrane helix</keyword>
<feature type="region of interest" description="Disordered" evidence="1">
    <location>
        <begin position="149"/>
        <end position="190"/>
    </location>
</feature>
<evidence type="ECO:0000256" key="2">
    <source>
        <dbReference type="SAM" id="Phobius"/>
    </source>
</evidence>
<dbReference type="GeneID" id="63673504"/>
<keyword evidence="2" id="KW-0472">Membrane</keyword>
<dbReference type="RefSeq" id="XP_040618215.1">
    <property type="nucleotide sequence ID" value="XM_040758583.1"/>
</dbReference>
<feature type="region of interest" description="Disordered" evidence="1">
    <location>
        <begin position="287"/>
        <end position="331"/>
    </location>
</feature>
<gene>
    <name evidence="3" type="ORF">SPBR_00264</name>
</gene>
<feature type="compositionally biased region" description="Basic and acidic residues" evidence="1">
    <location>
        <begin position="354"/>
        <end position="368"/>
    </location>
</feature>
<name>A0A0C2ITV1_9PEZI</name>
<keyword evidence="4" id="KW-1185">Reference proteome</keyword>
<reference evidence="3 4" key="1">
    <citation type="journal article" date="2014" name="BMC Genomics">
        <title>Comparative genomics of the major fungal agents of human and animal Sporotrichosis: Sporothrix schenckii and Sporothrix brasiliensis.</title>
        <authorList>
            <person name="Teixeira M.M."/>
            <person name="de Almeida L.G."/>
            <person name="Kubitschek-Barreira P."/>
            <person name="Alves F.L."/>
            <person name="Kioshima E.S."/>
            <person name="Abadio A.K."/>
            <person name="Fernandes L."/>
            <person name="Derengowski L.S."/>
            <person name="Ferreira K.S."/>
            <person name="Souza R.C."/>
            <person name="Ruiz J.C."/>
            <person name="de Andrade N.C."/>
            <person name="Paes H.C."/>
            <person name="Nicola A.M."/>
            <person name="Albuquerque P."/>
            <person name="Gerber A.L."/>
            <person name="Martins V.P."/>
            <person name="Peconick L.D."/>
            <person name="Neto A.V."/>
            <person name="Chaucanez C.B."/>
            <person name="Silva P.A."/>
            <person name="Cunha O.L."/>
            <person name="de Oliveira F.F."/>
            <person name="dos Santos T.C."/>
            <person name="Barros A.L."/>
            <person name="Soares M.A."/>
            <person name="de Oliveira L.M."/>
            <person name="Marini M.M."/>
            <person name="Villalobos-Duno H."/>
            <person name="Cunha M.M."/>
            <person name="de Hoog S."/>
            <person name="da Silveira J.F."/>
            <person name="Henrissat B."/>
            <person name="Nino-Vega G.A."/>
            <person name="Cisalpino P.S."/>
            <person name="Mora-Montes H.M."/>
            <person name="Almeida S.R."/>
            <person name="Stajich J.E."/>
            <person name="Lopes-Bezerra L.M."/>
            <person name="Vasconcelos A.T."/>
            <person name="Felipe M.S."/>
        </authorList>
    </citation>
    <scope>NUCLEOTIDE SEQUENCE [LARGE SCALE GENOMIC DNA]</scope>
    <source>
        <strain evidence="3 4">5110</strain>
    </source>
</reference>
<dbReference type="EMBL" id="AWTV01000008">
    <property type="protein sequence ID" value="KIH90205.1"/>
    <property type="molecule type" value="Genomic_DNA"/>
</dbReference>
<feature type="compositionally biased region" description="Basic and acidic residues" evidence="1">
    <location>
        <begin position="149"/>
        <end position="163"/>
    </location>
</feature>
<dbReference type="AlphaFoldDB" id="A0A0C2ITV1"/>
<evidence type="ECO:0000313" key="3">
    <source>
        <dbReference type="EMBL" id="KIH90205.1"/>
    </source>
</evidence>
<feature type="region of interest" description="Disordered" evidence="1">
    <location>
        <begin position="20"/>
        <end position="58"/>
    </location>
</feature>
<feature type="transmembrane region" description="Helical" evidence="2">
    <location>
        <begin position="454"/>
        <end position="479"/>
    </location>
</feature>
<feature type="region of interest" description="Disordered" evidence="1">
    <location>
        <begin position="348"/>
        <end position="368"/>
    </location>
</feature>
<accession>A0A0C2ITV1</accession>
<sequence length="674" mass="71585">MATDPKKRRRLVRHAPVVKIRRVDEEQRNTGQRPNEGHKPVEVAGAQHGDGTAGHRQRSAQGVLGPLDARVAFARAVVDSTVARRRLGAEEAAVDDAHGGEELHRHARQHGNRVQTLHGLHEGAGAGVVVNDLGLGAGAKRCVAKRADGDVRRRDNGHDDAEQPAKPLGAGHGRLDGQDEADALKGKDGGADCQRIARRVEPQIDRLVHAPAARRNGSHVVRVHVHEADGDEDVAEQGGGAEARNVAHETERDQHGHFESNKGVGRQDAVVHASLSSSSIKRIAARVGVRHGRRKRRQILGCKDNAGTHKPQLRKRNGPQDQAAHARARNGQANVAVAATIPLAAAQQQLEAAHGQHGDDEQGDRREDHAAVVEGLGQKHDARADKGLEQREKGLGHAGFGLATAVASGVAARRGHNSTRRPPAKQWLPFVRPPPKTTAGSHPTLHVFDASSSLLFFFFYFLVLLFDLLLGTAFILLVVRRFQVFVGKMAVELEKLDKVARNRHLHGTKRGGPPLAQVCPPPLHRRLAFLQLALPDLLQHKIAAETLRRQQVAHLHLGPVSVAVPAVLASVLAAVAVGAASHAAHFAGCSEEISSRCSAPASPSASSLPDRMDADVDAAGARDGVLRCGSDAPPLAPLSPLGLRPPAAGRSLSAYGAVLPGAVCCWSSGTKSAV</sequence>
<protein>
    <submittedName>
        <fullName evidence="3">Uncharacterized protein</fullName>
    </submittedName>
</protein>